<dbReference type="InParanoid" id="A0A3N4LRV9"/>
<evidence type="ECO:0000313" key="14">
    <source>
        <dbReference type="Proteomes" id="UP000267821"/>
    </source>
</evidence>
<evidence type="ECO:0000256" key="12">
    <source>
        <dbReference type="RuleBase" id="RU362118"/>
    </source>
</evidence>
<dbReference type="Proteomes" id="UP000267821">
    <property type="component" value="Unassembled WGS sequence"/>
</dbReference>
<keyword evidence="14" id="KW-1185">Reference proteome</keyword>
<name>A0A3N4LRV9_9PEZI</name>
<evidence type="ECO:0000256" key="1">
    <source>
        <dbReference type="ARBA" id="ARBA00001933"/>
    </source>
</evidence>
<dbReference type="GO" id="GO:0009086">
    <property type="term" value="P:methionine biosynthetic process"/>
    <property type="evidence" value="ECO:0007669"/>
    <property type="project" value="UniProtKB-KW"/>
</dbReference>
<keyword evidence="4 12" id="KW-0663">Pyridoxal phosphate</keyword>
<dbReference type="EC" id="2.5.1.48" evidence="10"/>
<comment type="similarity">
    <text evidence="9">Belongs to the trans-sulfuration enzymes family. MET7 subfamily.</text>
</comment>
<comment type="cofactor">
    <cofactor evidence="1 12">
        <name>pyridoxal 5'-phosphate</name>
        <dbReference type="ChEBI" id="CHEBI:597326"/>
    </cofactor>
</comment>
<evidence type="ECO:0000313" key="13">
    <source>
        <dbReference type="EMBL" id="RPB25654.1"/>
    </source>
</evidence>
<reference evidence="13 14" key="1">
    <citation type="journal article" date="2018" name="Nat. Ecol. Evol.">
        <title>Pezizomycetes genomes reveal the molecular basis of ectomycorrhizal truffle lifestyle.</title>
        <authorList>
            <person name="Murat C."/>
            <person name="Payen T."/>
            <person name="Noel B."/>
            <person name="Kuo A."/>
            <person name="Morin E."/>
            <person name="Chen J."/>
            <person name="Kohler A."/>
            <person name="Krizsan K."/>
            <person name="Balestrini R."/>
            <person name="Da Silva C."/>
            <person name="Montanini B."/>
            <person name="Hainaut M."/>
            <person name="Levati E."/>
            <person name="Barry K.W."/>
            <person name="Belfiori B."/>
            <person name="Cichocki N."/>
            <person name="Clum A."/>
            <person name="Dockter R.B."/>
            <person name="Fauchery L."/>
            <person name="Guy J."/>
            <person name="Iotti M."/>
            <person name="Le Tacon F."/>
            <person name="Lindquist E.A."/>
            <person name="Lipzen A."/>
            <person name="Malagnac F."/>
            <person name="Mello A."/>
            <person name="Molinier V."/>
            <person name="Miyauchi S."/>
            <person name="Poulain J."/>
            <person name="Riccioni C."/>
            <person name="Rubini A."/>
            <person name="Sitrit Y."/>
            <person name="Splivallo R."/>
            <person name="Traeger S."/>
            <person name="Wang M."/>
            <person name="Zifcakova L."/>
            <person name="Wipf D."/>
            <person name="Zambonelli A."/>
            <person name="Paolocci F."/>
            <person name="Nowrousian M."/>
            <person name="Ottonello S."/>
            <person name="Baldrian P."/>
            <person name="Spatafora J.W."/>
            <person name="Henrissat B."/>
            <person name="Nagy L.G."/>
            <person name="Aury J.M."/>
            <person name="Wincker P."/>
            <person name="Grigoriev I.V."/>
            <person name="Bonfante P."/>
            <person name="Martin F.M."/>
        </authorList>
    </citation>
    <scope>NUCLEOTIDE SEQUENCE [LARGE SCALE GENOMIC DNA]</scope>
    <source>
        <strain evidence="13 14">ATCC MYA-4762</strain>
    </source>
</reference>
<dbReference type="FunFam" id="3.40.640.10:FF:000111">
    <property type="entry name" value="Cystathionine gamma-synthase"/>
    <property type="match status" value="1"/>
</dbReference>
<dbReference type="OrthoDB" id="10047078at2759"/>
<evidence type="ECO:0000256" key="11">
    <source>
        <dbReference type="ARBA" id="ARBA00083849"/>
    </source>
</evidence>
<dbReference type="FunCoup" id="A0A3N4LRV9">
    <property type="interactions" value="169"/>
</dbReference>
<protein>
    <recommendedName>
        <fullName evidence="10">cystathionine gamma-synthase</fullName>
        <ecNumber evidence="10">2.5.1.48</ecNumber>
    </recommendedName>
    <alternativeName>
        <fullName evidence="11">O-succinylhomoserine (thiol)-lyase</fullName>
    </alternativeName>
</protein>
<dbReference type="SUPFAM" id="SSF53383">
    <property type="entry name" value="PLP-dependent transferases"/>
    <property type="match status" value="1"/>
</dbReference>
<dbReference type="GO" id="GO:0019346">
    <property type="term" value="P:transsulfuration"/>
    <property type="evidence" value="ECO:0007669"/>
    <property type="project" value="InterPro"/>
</dbReference>
<evidence type="ECO:0000256" key="4">
    <source>
        <dbReference type="ARBA" id="ARBA00022898"/>
    </source>
</evidence>
<dbReference type="InterPro" id="IPR015421">
    <property type="entry name" value="PyrdxlP-dep_Trfase_major"/>
</dbReference>
<proteinExistence type="inferred from homology"/>
<evidence type="ECO:0000256" key="9">
    <source>
        <dbReference type="ARBA" id="ARBA00061376"/>
    </source>
</evidence>
<dbReference type="GO" id="GO:0003962">
    <property type="term" value="F:cystathionine gamma-synthase activity"/>
    <property type="evidence" value="ECO:0007669"/>
    <property type="project" value="UniProtKB-EC"/>
</dbReference>
<dbReference type="InterPro" id="IPR051750">
    <property type="entry name" value="Trans-sulfuration_enzymes"/>
</dbReference>
<sequence length="587" mass="65425">MMETLGSPIPEDSTHAVSVSLPTWKANVGYEKGEEWVVSKLMTGYPRFFVHLSIRKLAQSIVQQHGQPGEDALLVPTLAVAKRCGDFISQTSGSATVRVIEFVHQQSKASSKAPSTDIWSDLCAVFYPKDLHEHAKAYWQHTGEGVSSRRAEFCQHQFDEGILVPKKSLGEPQIGSKGVMKGPRRYQRCSIDATPKRAHQTPSYMNFEDEYSVFVEERFGRNLDATFVQSAKLAIRKRISGSLKANVCLEDALKFTDDSGVRVKGLNPDDVYLFPCGMAAIFNTHRMLLSALGPKKSVAFGFPYVDTLKCLEKWGPGCYFYGHGSEEELDTLEKLLEDGEKIQGLFCEFPSNPLLKTPNLVRIRALADKYEFAVVVDETIGNFININVLPYADVVVSSLTKVFSGASNVMGGCAILNTQRRYYKQLKDFMAQDFEDNYWAEDAIFLERNSRDFVSRIEKMVVNAEAVCNLLQSHPKVKAIYYPKFSPTKENYDACRCTNGGYGALFSATFYTVEDAALFFDALNIAKGPSLGTNFSLCSPYTLLAHYTELDWAASYGVDTALIRVSVGLEEKGHLVEVFQCALDAMK</sequence>
<dbReference type="InterPro" id="IPR000277">
    <property type="entry name" value="Cys/Met-Metab_PyrdxlP-dep_enz"/>
</dbReference>
<keyword evidence="2" id="KW-0028">Amino-acid biosynthesis</keyword>
<keyword evidence="3" id="KW-0808">Transferase</keyword>
<dbReference type="Gene3D" id="3.40.640.10">
    <property type="entry name" value="Type I PLP-dependent aspartate aminotransferase-like (Major domain)"/>
    <property type="match status" value="1"/>
</dbReference>
<dbReference type="GO" id="GO:0030170">
    <property type="term" value="F:pyridoxal phosphate binding"/>
    <property type="evidence" value="ECO:0007669"/>
    <property type="project" value="InterPro"/>
</dbReference>
<evidence type="ECO:0000256" key="8">
    <source>
        <dbReference type="ARBA" id="ARBA00060510"/>
    </source>
</evidence>
<evidence type="ECO:0000256" key="2">
    <source>
        <dbReference type="ARBA" id="ARBA00022605"/>
    </source>
</evidence>
<evidence type="ECO:0000256" key="7">
    <source>
        <dbReference type="ARBA" id="ARBA00058439"/>
    </source>
</evidence>
<evidence type="ECO:0000256" key="6">
    <source>
        <dbReference type="ARBA" id="ARBA00051441"/>
    </source>
</evidence>
<dbReference type="PANTHER" id="PTHR42699:SF1">
    <property type="entry name" value="CYSTATHIONINE GAMMA-SYNTHASE-RELATED"/>
    <property type="match status" value="1"/>
</dbReference>
<dbReference type="Gene3D" id="3.90.1150.10">
    <property type="entry name" value="Aspartate Aminotransferase, domain 1"/>
    <property type="match status" value="1"/>
</dbReference>
<dbReference type="InterPro" id="IPR015424">
    <property type="entry name" value="PyrdxlP-dep_Trfase"/>
</dbReference>
<accession>A0A3N4LRV9</accession>
<dbReference type="STRING" id="1051890.A0A3N4LRV9"/>
<organism evidence="13 14">
    <name type="scientific">Terfezia boudieri ATCC MYA-4762</name>
    <dbReference type="NCBI Taxonomy" id="1051890"/>
    <lineage>
        <taxon>Eukaryota</taxon>
        <taxon>Fungi</taxon>
        <taxon>Dikarya</taxon>
        <taxon>Ascomycota</taxon>
        <taxon>Pezizomycotina</taxon>
        <taxon>Pezizomycetes</taxon>
        <taxon>Pezizales</taxon>
        <taxon>Pezizaceae</taxon>
        <taxon>Terfezia</taxon>
    </lineage>
</organism>
<keyword evidence="5" id="KW-0486">Methionine biosynthesis</keyword>
<gene>
    <name evidence="13" type="ORF">L211DRAFT_782748</name>
</gene>
<dbReference type="InterPro" id="IPR015422">
    <property type="entry name" value="PyrdxlP-dep_Trfase_small"/>
</dbReference>
<evidence type="ECO:0000256" key="3">
    <source>
        <dbReference type="ARBA" id="ARBA00022679"/>
    </source>
</evidence>
<evidence type="ECO:0000256" key="10">
    <source>
        <dbReference type="ARBA" id="ARBA00066530"/>
    </source>
</evidence>
<dbReference type="EMBL" id="ML121537">
    <property type="protein sequence ID" value="RPB25654.1"/>
    <property type="molecule type" value="Genomic_DNA"/>
</dbReference>
<dbReference type="PANTHER" id="PTHR42699">
    <property type="match status" value="1"/>
</dbReference>
<dbReference type="AlphaFoldDB" id="A0A3N4LRV9"/>
<comment type="catalytic activity">
    <reaction evidence="6">
        <text>O-succinyl-L-homoserine + L-cysteine = L,L-cystathionine + succinate + H(+)</text>
        <dbReference type="Rhea" id="RHEA:20397"/>
        <dbReference type="ChEBI" id="CHEBI:15378"/>
        <dbReference type="ChEBI" id="CHEBI:30031"/>
        <dbReference type="ChEBI" id="CHEBI:35235"/>
        <dbReference type="ChEBI" id="CHEBI:57661"/>
        <dbReference type="ChEBI" id="CHEBI:58161"/>
        <dbReference type="EC" id="2.5.1.48"/>
    </reaction>
</comment>
<comment type="pathway">
    <text evidence="8">Amino-acid biosynthesis; L-methionine biosynthesis via de novo pathway; L-cystathionine from O-succinyl-L-homoserine: step 1/1.</text>
</comment>
<evidence type="ECO:0000256" key="5">
    <source>
        <dbReference type="ARBA" id="ARBA00023167"/>
    </source>
</evidence>
<dbReference type="Pfam" id="PF01053">
    <property type="entry name" value="Cys_Met_Meta_PP"/>
    <property type="match status" value="1"/>
</dbReference>
<comment type="function">
    <text evidence="7">Catalyzes the formation of L-cystathionine from O-succinyl-L-homoserine (OSHS) and L-cysteine, via a gamma-replacement reaction. In the absence of thiol, catalyzes gamma-elimination to form 2-oxobutanoate, succinate and ammonia.</text>
</comment>
<dbReference type="FunFam" id="3.90.1150.10:FF:000063">
    <property type="entry name" value="Probable cystathionine gamma-synthase"/>
    <property type="match status" value="1"/>
</dbReference>